<accession>A0A0A8Y5L6</accession>
<dbReference type="AlphaFoldDB" id="A0A0A8Y5L6"/>
<dbReference type="EMBL" id="GBRH01277627">
    <property type="protein sequence ID" value="JAD20268.1"/>
    <property type="molecule type" value="Transcribed_RNA"/>
</dbReference>
<proteinExistence type="predicted"/>
<evidence type="ECO:0000313" key="1">
    <source>
        <dbReference type="EMBL" id="JAD20268.1"/>
    </source>
</evidence>
<organism evidence="1">
    <name type="scientific">Arundo donax</name>
    <name type="common">Giant reed</name>
    <name type="synonym">Donax arundinaceus</name>
    <dbReference type="NCBI Taxonomy" id="35708"/>
    <lineage>
        <taxon>Eukaryota</taxon>
        <taxon>Viridiplantae</taxon>
        <taxon>Streptophyta</taxon>
        <taxon>Embryophyta</taxon>
        <taxon>Tracheophyta</taxon>
        <taxon>Spermatophyta</taxon>
        <taxon>Magnoliopsida</taxon>
        <taxon>Liliopsida</taxon>
        <taxon>Poales</taxon>
        <taxon>Poaceae</taxon>
        <taxon>PACMAD clade</taxon>
        <taxon>Arundinoideae</taxon>
        <taxon>Arundineae</taxon>
        <taxon>Arundo</taxon>
    </lineage>
</organism>
<sequence>MTRKVCINVLAEERWRSCYALAKKTASLFSAHLTILCHSQLLHG</sequence>
<name>A0A0A8Y5L6_ARUDO</name>
<protein>
    <submittedName>
        <fullName evidence="1">Uncharacterized protein</fullName>
    </submittedName>
</protein>
<reference evidence="1" key="1">
    <citation type="submission" date="2014-09" db="EMBL/GenBank/DDBJ databases">
        <authorList>
            <person name="Magalhaes I.L.F."/>
            <person name="Oliveira U."/>
            <person name="Santos F.R."/>
            <person name="Vidigal T.H.D.A."/>
            <person name="Brescovit A.D."/>
            <person name="Santos A.J."/>
        </authorList>
    </citation>
    <scope>NUCLEOTIDE SEQUENCE</scope>
    <source>
        <tissue evidence="1">Shoot tissue taken approximately 20 cm above the soil surface</tissue>
    </source>
</reference>
<reference evidence="1" key="2">
    <citation type="journal article" date="2015" name="Data Brief">
        <title>Shoot transcriptome of the giant reed, Arundo donax.</title>
        <authorList>
            <person name="Barrero R.A."/>
            <person name="Guerrero F.D."/>
            <person name="Moolhuijzen P."/>
            <person name="Goolsby J.A."/>
            <person name="Tidwell J."/>
            <person name="Bellgard S.E."/>
            <person name="Bellgard M.I."/>
        </authorList>
    </citation>
    <scope>NUCLEOTIDE SEQUENCE</scope>
    <source>
        <tissue evidence="1">Shoot tissue taken approximately 20 cm above the soil surface</tissue>
    </source>
</reference>